<keyword evidence="7 9" id="KW-1133">Transmembrane helix</keyword>
<evidence type="ECO:0000256" key="4">
    <source>
        <dbReference type="ARBA" id="ARBA00022475"/>
    </source>
</evidence>
<comment type="function">
    <text evidence="9">Converts cobyric acid to cobinamide by the addition of aminopropanol on the F carboxylic group.</text>
</comment>
<dbReference type="NCBIfam" id="TIGR00380">
    <property type="entry name" value="cobal_cbiB"/>
    <property type="match status" value="1"/>
</dbReference>
<dbReference type="PANTHER" id="PTHR34308">
    <property type="entry name" value="COBALAMIN BIOSYNTHESIS PROTEIN CBIB"/>
    <property type="match status" value="1"/>
</dbReference>
<keyword evidence="4 9" id="KW-1003">Cell membrane</keyword>
<dbReference type="HAMAP" id="MF_00024">
    <property type="entry name" value="CobD_CbiB"/>
    <property type="match status" value="1"/>
</dbReference>
<comment type="caution">
    <text evidence="10">The sequence shown here is derived from an EMBL/GenBank/DDBJ whole genome shotgun (WGS) entry which is preliminary data.</text>
</comment>
<organism evidence="10 11">
    <name type="scientific">Nocardioides dubius</name>
    <dbReference type="NCBI Taxonomy" id="317019"/>
    <lineage>
        <taxon>Bacteria</taxon>
        <taxon>Bacillati</taxon>
        <taxon>Actinomycetota</taxon>
        <taxon>Actinomycetes</taxon>
        <taxon>Propionibacteriales</taxon>
        <taxon>Nocardioidaceae</taxon>
        <taxon>Nocardioides</taxon>
    </lineage>
</organism>
<reference evidence="10 11" key="1">
    <citation type="journal article" date="2019" name="Int. J. Syst. Evol. Microbiol.">
        <title>The Global Catalogue of Microorganisms (GCM) 10K type strain sequencing project: providing services to taxonomists for standard genome sequencing and annotation.</title>
        <authorList>
            <consortium name="The Broad Institute Genomics Platform"/>
            <consortium name="The Broad Institute Genome Sequencing Center for Infectious Disease"/>
            <person name="Wu L."/>
            <person name="Ma J."/>
        </authorList>
    </citation>
    <scope>NUCLEOTIDE SEQUENCE [LARGE SCALE GENOMIC DNA]</scope>
    <source>
        <strain evidence="10 11">JCM 13008</strain>
    </source>
</reference>
<evidence type="ECO:0000256" key="5">
    <source>
        <dbReference type="ARBA" id="ARBA00022573"/>
    </source>
</evidence>
<dbReference type="PANTHER" id="PTHR34308:SF1">
    <property type="entry name" value="COBALAMIN BIOSYNTHESIS PROTEIN CBIB"/>
    <property type="match status" value="1"/>
</dbReference>
<evidence type="ECO:0000256" key="3">
    <source>
        <dbReference type="ARBA" id="ARBA00006263"/>
    </source>
</evidence>
<name>A0ABN1TMW5_9ACTN</name>
<proteinExistence type="inferred from homology"/>
<evidence type="ECO:0000256" key="2">
    <source>
        <dbReference type="ARBA" id="ARBA00004953"/>
    </source>
</evidence>
<comment type="similarity">
    <text evidence="3 9">Belongs to the CobD/CbiB family.</text>
</comment>
<evidence type="ECO:0000313" key="10">
    <source>
        <dbReference type="EMBL" id="GAA1094336.1"/>
    </source>
</evidence>
<dbReference type="Pfam" id="PF03186">
    <property type="entry name" value="CobD_Cbib"/>
    <property type="match status" value="1"/>
</dbReference>
<accession>A0ABN1TMW5</accession>
<evidence type="ECO:0000256" key="9">
    <source>
        <dbReference type="HAMAP-Rule" id="MF_00024"/>
    </source>
</evidence>
<evidence type="ECO:0000256" key="8">
    <source>
        <dbReference type="ARBA" id="ARBA00023136"/>
    </source>
</evidence>
<evidence type="ECO:0000256" key="7">
    <source>
        <dbReference type="ARBA" id="ARBA00022989"/>
    </source>
</evidence>
<dbReference type="InterPro" id="IPR004485">
    <property type="entry name" value="Cobalamin_biosynth_CobD/CbiB"/>
</dbReference>
<dbReference type="NCBIfam" id="NF002276">
    <property type="entry name" value="PRK01209.1-4"/>
    <property type="match status" value="1"/>
</dbReference>
<feature type="transmembrane region" description="Helical" evidence="9">
    <location>
        <begin position="80"/>
        <end position="98"/>
    </location>
</feature>
<keyword evidence="11" id="KW-1185">Reference proteome</keyword>
<keyword evidence="5 9" id="KW-0169">Cobalamin biosynthesis</keyword>
<keyword evidence="6 9" id="KW-0812">Transmembrane</keyword>
<keyword evidence="8 9" id="KW-0472">Membrane</keyword>
<sequence>MGAGRRAAARDGRAAVRGARPAGATVSLTARARARGAGLALGFLADRLLGDPRRGHPVALFGTAARRLEHRTYRDARGRGAWYAAALVGGVALLGAAGERVTLRNPLLHTGVTALATWTVLGGRTLEREAEAIHGHLADDDLAGARQRLTHLVSRDTRSLSEQEVARAVVESVAENTSDAVVAPLVWGAVAGVPGLLAYRAANTLDAMVGYRNARYASFGWASARLDDLLNLPGARLTGVAVLLARPGRARCALRAWRRDAAAHPSPNAGVVEAAFAGALGITLGGRNSYPDTGAAEGAQLVEERHTLGDGPPAGVGTIAETVLLARRVDRVALAMVVVGVLAQSACRKRMCTRPSSIATSAATP</sequence>
<comment type="subcellular location">
    <subcellularLocation>
        <location evidence="1 9">Cell membrane</location>
        <topology evidence="1 9">Multi-pass membrane protein</topology>
    </subcellularLocation>
</comment>
<comment type="caution">
    <text evidence="9">Lacks conserved residue(s) required for the propagation of feature annotation.</text>
</comment>
<evidence type="ECO:0000256" key="6">
    <source>
        <dbReference type="ARBA" id="ARBA00022692"/>
    </source>
</evidence>
<gene>
    <name evidence="9" type="primary">cobD</name>
    <name evidence="10" type="ORF">GCM10009668_07640</name>
</gene>
<dbReference type="EMBL" id="BAAALG010000002">
    <property type="protein sequence ID" value="GAA1094336.1"/>
    <property type="molecule type" value="Genomic_DNA"/>
</dbReference>
<comment type="pathway">
    <text evidence="2 9">Cofactor biosynthesis; adenosylcobalamin biosynthesis.</text>
</comment>
<evidence type="ECO:0000256" key="1">
    <source>
        <dbReference type="ARBA" id="ARBA00004651"/>
    </source>
</evidence>
<evidence type="ECO:0000313" key="11">
    <source>
        <dbReference type="Proteomes" id="UP001501581"/>
    </source>
</evidence>
<protein>
    <recommendedName>
        <fullName evidence="9">Cobalamin biosynthesis protein CobD</fullName>
    </recommendedName>
</protein>
<dbReference type="Proteomes" id="UP001501581">
    <property type="component" value="Unassembled WGS sequence"/>
</dbReference>